<evidence type="ECO:0000256" key="4">
    <source>
        <dbReference type="ARBA" id="ARBA00023004"/>
    </source>
</evidence>
<evidence type="ECO:0000256" key="5">
    <source>
        <dbReference type="ARBA" id="ARBA00023014"/>
    </source>
</evidence>
<organism evidence="8 9">
    <name type="scientific">Salinicola rhizosphaerae</name>
    <dbReference type="NCBI Taxonomy" id="1443141"/>
    <lineage>
        <taxon>Bacteria</taxon>
        <taxon>Pseudomonadati</taxon>
        <taxon>Pseudomonadota</taxon>
        <taxon>Gammaproteobacteria</taxon>
        <taxon>Oceanospirillales</taxon>
        <taxon>Halomonadaceae</taxon>
        <taxon>Salinicola</taxon>
    </lineage>
</organism>
<proteinExistence type="predicted"/>
<dbReference type="Gene3D" id="2.102.10.10">
    <property type="entry name" value="Rieske [2Fe-2S] iron-sulphur domain"/>
    <property type="match status" value="1"/>
</dbReference>
<keyword evidence="6" id="KW-0534">Nitrate assimilation</keyword>
<reference evidence="9" key="1">
    <citation type="journal article" date="2019" name="Int. J. Syst. Evol. Microbiol.">
        <title>The Global Catalogue of Microorganisms (GCM) 10K type strain sequencing project: providing services to taxonomists for standard genome sequencing and annotation.</title>
        <authorList>
            <consortium name="The Broad Institute Genomics Platform"/>
            <consortium name="The Broad Institute Genome Sequencing Center for Infectious Disease"/>
            <person name="Wu L."/>
            <person name="Ma J."/>
        </authorList>
    </citation>
    <scope>NUCLEOTIDE SEQUENCE [LARGE SCALE GENOMIC DNA]</scope>
    <source>
        <strain evidence="9">KCTC 32998</strain>
    </source>
</reference>
<evidence type="ECO:0000313" key="8">
    <source>
        <dbReference type="EMBL" id="GHB21693.1"/>
    </source>
</evidence>
<comment type="caution">
    <text evidence="8">The sequence shown here is derived from an EMBL/GenBank/DDBJ whole genome shotgun (WGS) entry which is preliminary data.</text>
</comment>
<keyword evidence="1" id="KW-0001">2Fe-2S</keyword>
<dbReference type="PANTHER" id="PTHR40562:SF1">
    <property type="entry name" value="NITRITE REDUCTASE (NADH) SMALL SUBUNIT"/>
    <property type="match status" value="1"/>
</dbReference>
<evidence type="ECO:0000313" key="9">
    <source>
        <dbReference type="Proteomes" id="UP000646745"/>
    </source>
</evidence>
<dbReference type="PANTHER" id="PTHR40562">
    <property type="match status" value="1"/>
</dbReference>
<evidence type="ECO:0000256" key="2">
    <source>
        <dbReference type="ARBA" id="ARBA00022723"/>
    </source>
</evidence>
<dbReference type="InterPro" id="IPR017881">
    <property type="entry name" value="NirD"/>
</dbReference>
<keyword evidence="9" id="KW-1185">Reference proteome</keyword>
<dbReference type="SUPFAM" id="SSF50022">
    <property type="entry name" value="ISP domain"/>
    <property type="match status" value="1"/>
</dbReference>
<dbReference type="PROSITE" id="PS51300">
    <property type="entry name" value="NIRD"/>
    <property type="match status" value="1"/>
</dbReference>
<evidence type="ECO:0000256" key="6">
    <source>
        <dbReference type="ARBA" id="ARBA00023063"/>
    </source>
</evidence>
<protein>
    <submittedName>
        <fullName evidence="8">Nitrite reductase small subunit</fullName>
    </submittedName>
</protein>
<sequence>MSTTATASASGERTKAGIRLCTRQDLVPNSGVVAWHEGSQIAVFAIPAGASTDLELYAVDNHDPFSGANVIGRGIVGELGGELVVASPIYKQHFRLRDGQCVEDESRRLRCWPLAFDGDDVVLLQEDSIVRA</sequence>
<keyword evidence="5" id="KW-0411">Iron-sulfur</keyword>
<dbReference type="InterPro" id="IPR036922">
    <property type="entry name" value="Rieske_2Fe-2S_sf"/>
</dbReference>
<dbReference type="EMBL" id="BMZI01000004">
    <property type="protein sequence ID" value="GHB21693.1"/>
    <property type="molecule type" value="Genomic_DNA"/>
</dbReference>
<dbReference type="Proteomes" id="UP000646745">
    <property type="component" value="Unassembled WGS sequence"/>
</dbReference>
<keyword evidence="3" id="KW-0560">Oxidoreductase</keyword>
<gene>
    <name evidence="8" type="ORF">GCM10009038_20710</name>
</gene>
<accession>A0ABQ3E309</accession>
<dbReference type="InterPro" id="IPR012748">
    <property type="entry name" value="Rieske-like_NirD"/>
</dbReference>
<dbReference type="RefSeq" id="WP_189444603.1">
    <property type="nucleotide sequence ID" value="NZ_BMZI01000004.1"/>
</dbReference>
<feature type="domain" description="Rieske" evidence="7">
    <location>
        <begin position="18"/>
        <end position="123"/>
    </location>
</feature>
<dbReference type="Pfam" id="PF13806">
    <property type="entry name" value="Rieske_2"/>
    <property type="match status" value="1"/>
</dbReference>
<evidence type="ECO:0000259" key="7">
    <source>
        <dbReference type="PROSITE" id="PS51296"/>
    </source>
</evidence>
<evidence type="ECO:0000256" key="3">
    <source>
        <dbReference type="ARBA" id="ARBA00023002"/>
    </source>
</evidence>
<evidence type="ECO:0000256" key="1">
    <source>
        <dbReference type="ARBA" id="ARBA00022714"/>
    </source>
</evidence>
<dbReference type="CDD" id="cd03529">
    <property type="entry name" value="Rieske_NirD"/>
    <property type="match status" value="1"/>
</dbReference>
<keyword evidence="4" id="KW-0408">Iron</keyword>
<name>A0ABQ3E309_9GAMM</name>
<keyword evidence="2" id="KW-0479">Metal-binding</keyword>
<dbReference type="InterPro" id="IPR017941">
    <property type="entry name" value="Rieske_2Fe-2S"/>
</dbReference>
<dbReference type="PROSITE" id="PS51296">
    <property type="entry name" value="RIESKE"/>
    <property type="match status" value="1"/>
</dbReference>
<dbReference type="NCBIfam" id="TIGR02378">
    <property type="entry name" value="nirD_assim_sml"/>
    <property type="match status" value="1"/>
</dbReference>